<feature type="domain" description="HSF-type DNA-binding" evidence="11">
    <location>
        <begin position="39"/>
        <end position="133"/>
    </location>
</feature>
<dbReference type="GO" id="GO:0000978">
    <property type="term" value="F:RNA polymerase II cis-regulatory region sequence-specific DNA binding"/>
    <property type="evidence" value="ECO:0007669"/>
    <property type="project" value="TreeGrafter"/>
</dbReference>
<dbReference type="Pfam" id="PF00447">
    <property type="entry name" value="HSF_DNA-bind"/>
    <property type="match status" value="2"/>
</dbReference>
<dbReference type="GO" id="GO:0003700">
    <property type="term" value="F:DNA-binding transcription factor activity"/>
    <property type="evidence" value="ECO:0007669"/>
    <property type="project" value="InterPro"/>
</dbReference>
<keyword evidence="13" id="KW-1185">Reference proteome</keyword>
<dbReference type="PANTHER" id="PTHR10015">
    <property type="entry name" value="HEAT SHOCK TRANSCRIPTION FACTOR"/>
    <property type="match status" value="1"/>
</dbReference>
<feature type="region of interest" description="Disordered" evidence="10">
    <location>
        <begin position="1"/>
        <end position="32"/>
    </location>
</feature>
<evidence type="ECO:0000259" key="11">
    <source>
        <dbReference type="SMART" id="SM00415"/>
    </source>
</evidence>
<dbReference type="InterPro" id="IPR036390">
    <property type="entry name" value="WH_DNA-bd_sf"/>
</dbReference>
<dbReference type="InterPro" id="IPR000232">
    <property type="entry name" value="HSF_DNA-bd"/>
</dbReference>
<gene>
    <name evidence="12" type="ORF">LSALG_LOCUS10454</name>
</gene>
<evidence type="ECO:0000256" key="3">
    <source>
        <dbReference type="ARBA" id="ARBA00022553"/>
    </source>
</evidence>
<dbReference type="SMART" id="SM00415">
    <property type="entry name" value="HSF"/>
    <property type="match status" value="2"/>
</dbReference>
<evidence type="ECO:0000256" key="9">
    <source>
        <dbReference type="RuleBase" id="RU004020"/>
    </source>
</evidence>
<organism evidence="12 13">
    <name type="scientific">Lactuca saligna</name>
    <name type="common">Willowleaf lettuce</name>
    <dbReference type="NCBI Taxonomy" id="75948"/>
    <lineage>
        <taxon>Eukaryota</taxon>
        <taxon>Viridiplantae</taxon>
        <taxon>Streptophyta</taxon>
        <taxon>Embryophyta</taxon>
        <taxon>Tracheophyta</taxon>
        <taxon>Spermatophyta</taxon>
        <taxon>Magnoliopsida</taxon>
        <taxon>eudicotyledons</taxon>
        <taxon>Gunneridae</taxon>
        <taxon>Pentapetalae</taxon>
        <taxon>asterids</taxon>
        <taxon>campanulids</taxon>
        <taxon>Asterales</taxon>
        <taxon>Asteraceae</taxon>
        <taxon>Cichorioideae</taxon>
        <taxon>Cichorieae</taxon>
        <taxon>Lactucinae</taxon>
        <taxon>Lactuca</taxon>
    </lineage>
</organism>
<dbReference type="FunFam" id="1.10.10.10:FF:000037">
    <property type="entry name" value="Heat stress transcription factor B-4"/>
    <property type="match status" value="1"/>
</dbReference>
<feature type="domain" description="HSF-type DNA-binding" evidence="11">
    <location>
        <begin position="270"/>
        <end position="364"/>
    </location>
</feature>
<dbReference type="Proteomes" id="UP001177003">
    <property type="component" value="Chromosome 1"/>
</dbReference>
<evidence type="ECO:0000256" key="6">
    <source>
        <dbReference type="ARBA" id="ARBA00023125"/>
    </source>
</evidence>
<evidence type="ECO:0000256" key="4">
    <source>
        <dbReference type="ARBA" id="ARBA00023015"/>
    </source>
</evidence>
<comment type="subunit">
    <text evidence="2">Homotrimer.</text>
</comment>
<dbReference type="EMBL" id="OX465077">
    <property type="protein sequence ID" value="CAI9270119.1"/>
    <property type="molecule type" value="Genomic_DNA"/>
</dbReference>
<evidence type="ECO:0000256" key="10">
    <source>
        <dbReference type="SAM" id="MobiDB-lite"/>
    </source>
</evidence>
<keyword evidence="8" id="KW-0539">Nucleus</keyword>
<comment type="subcellular location">
    <subcellularLocation>
        <location evidence="1">Nucleus</location>
    </subcellularLocation>
</comment>
<proteinExistence type="inferred from homology"/>
<dbReference type="SUPFAM" id="SSF46785">
    <property type="entry name" value="Winged helix' DNA-binding domain"/>
    <property type="match status" value="2"/>
</dbReference>
<evidence type="ECO:0000313" key="12">
    <source>
        <dbReference type="EMBL" id="CAI9270119.1"/>
    </source>
</evidence>
<evidence type="ECO:0000256" key="7">
    <source>
        <dbReference type="ARBA" id="ARBA00023163"/>
    </source>
</evidence>
<evidence type="ECO:0000256" key="5">
    <source>
        <dbReference type="ARBA" id="ARBA00023016"/>
    </source>
</evidence>
<dbReference type="PANTHER" id="PTHR10015:SF304">
    <property type="entry name" value="HEAT STRESS TRANSCRIPTION FACTOR B-4B"/>
    <property type="match status" value="1"/>
</dbReference>
<dbReference type="InterPro" id="IPR036388">
    <property type="entry name" value="WH-like_DNA-bd_sf"/>
</dbReference>
<keyword evidence="4" id="KW-0805">Transcription regulation</keyword>
<accession>A0AA35Y7G4</accession>
<sequence>MGTIEEEVSGGSHGGSAFNNVTNNHGGGGGKGRKTLKLSHTNFLSKLYKMVDNKATNSIISWGSSSNTFIISDEGRFISEILPCYFQINHLDNFTYQLNNYGFKKKERGHLLEFEHEYFQEGNQLLLKHIKKRNKPHMATNNISTLSVATNELEALFAKVRHSQKQIKMKIHWLKDDIAKTFSEVKSIIEDNSHKLISTFFEGRKRKLVDFNLGTDFVDIEKDFELMYGQCEASMAHIDGFMTLSDLTEKITKKHNDNNRGSVVGDDRQRIPQFLQKLYDMAQKEETDNLVSWNLPNRDSFIIRDINEFAAQVLPMYFSHANFSSFNSQLNIYGFRKISWERHEYANEWFKGGRYDLLVNIKRRGKNPLLTRSTIKFSLTQVEMFKDQLKAIEQEQEKNIICLSNYEEQMKSSVYEFKEKVINMANIVNKMILTSNDNPENIKKPKTNIKDKGKTEEHYLNVDECTTSIDNNKAEAQTYFLDLMEDTWIVEREMEPYLSLYLGRESEIEKKV</sequence>
<dbReference type="Gene3D" id="1.10.10.10">
    <property type="entry name" value="Winged helix-like DNA-binding domain superfamily/Winged helix DNA-binding domain"/>
    <property type="match status" value="2"/>
</dbReference>
<dbReference type="GO" id="GO:0005634">
    <property type="term" value="C:nucleus"/>
    <property type="evidence" value="ECO:0007669"/>
    <property type="project" value="UniProtKB-SubCell"/>
</dbReference>
<evidence type="ECO:0000256" key="8">
    <source>
        <dbReference type="ARBA" id="ARBA00023242"/>
    </source>
</evidence>
<dbReference type="PRINTS" id="PR00056">
    <property type="entry name" value="HSFDOMAIN"/>
</dbReference>
<evidence type="ECO:0000256" key="1">
    <source>
        <dbReference type="ARBA" id="ARBA00004123"/>
    </source>
</evidence>
<keyword evidence="5" id="KW-0346">Stress response</keyword>
<reference evidence="12" key="1">
    <citation type="submission" date="2023-04" db="EMBL/GenBank/DDBJ databases">
        <authorList>
            <person name="Vijverberg K."/>
            <person name="Xiong W."/>
            <person name="Schranz E."/>
        </authorList>
    </citation>
    <scope>NUCLEOTIDE SEQUENCE</scope>
</reference>
<name>A0AA35Y7G4_LACSI</name>
<dbReference type="AlphaFoldDB" id="A0AA35Y7G4"/>
<dbReference type="GO" id="GO:0006357">
    <property type="term" value="P:regulation of transcription by RNA polymerase II"/>
    <property type="evidence" value="ECO:0007669"/>
    <property type="project" value="TreeGrafter"/>
</dbReference>
<evidence type="ECO:0000313" key="13">
    <source>
        <dbReference type="Proteomes" id="UP001177003"/>
    </source>
</evidence>
<keyword evidence="7" id="KW-0804">Transcription</keyword>
<evidence type="ECO:0000256" key="2">
    <source>
        <dbReference type="ARBA" id="ARBA00011233"/>
    </source>
</evidence>
<comment type="similarity">
    <text evidence="9">Belongs to the HSF family.</text>
</comment>
<protein>
    <recommendedName>
        <fullName evidence="11">HSF-type DNA-binding domain-containing protein</fullName>
    </recommendedName>
</protein>
<keyword evidence="6" id="KW-0238">DNA-binding</keyword>
<keyword evidence="3" id="KW-0597">Phosphoprotein</keyword>